<dbReference type="GO" id="GO:0043565">
    <property type="term" value="F:sequence-specific DNA binding"/>
    <property type="evidence" value="ECO:0007669"/>
    <property type="project" value="InterPro"/>
</dbReference>
<proteinExistence type="predicted"/>
<dbReference type="InterPro" id="IPR035418">
    <property type="entry name" value="AraC-bd_2"/>
</dbReference>
<evidence type="ECO:0000313" key="5">
    <source>
        <dbReference type="EMBL" id="PSJ46417.1"/>
    </source>
</evidence>
<protein>
    <submittedName>
        <fullName evidence="5">AraC family transcriptional regulator</fullName>
    </submittedName>
</protein>
<accession>A0A2P7R869</accession>
<dbReference type="AlphaFoldDB" id="A0A2P7R869"/>
<reference evidence="5 6" key="1">
    <citation type="submission" date="2018-03" db="EMBL/GenBank/DDBJ databases">
        <title>The draft genome of Zobellella sp. 59N8.</title>
        <authorList>
            <person name="Liu L."/>
            <person name="Li L."/>
            <person name="Zhang X."/>
            <person name="Liang L."/>
            <person name="Wang T."/>
        </authorList>
    </citation>
    <scope>NUCLEOTIDE SEQUENCE [LARGE SCALE GENOMIC DNA]</scope>
    <source>
        <strain evidence="5 6">59N8</strain>
    </source>
</reference>
<name>A0A2P7R869_9GAMM</name>
<evidence type="ECO:0000313" key="6">
    <source>
        <dbReference type="Proteomes" id="UP000240243"/>
    </source>
</evidence>
<keyword evidence="1" id="KW-0805">Transcription regulation</keyword>
<dbReference type="Gene3D" id="1.10.10.60">
    <property type="entry name" value="Homeodomain-like"/>
    <property type="match status" value="1"/>
</dbReference>
<dbReference type="OrthoDB" id="6003540at2"/>
<dbReference type="SMART" id="SM00342">
    <property type="entry name" value="HTH_ARAC"/>
    <property type="match status" value="1"/>
</dbReference>
<feature type="domain" description="HTH araC/xylS-type" evidence="4">
    <location>
        <begin position="223"/>
        <end position="323"/>
    </location>
</feature>
<dbReference type="Pfam" id="PF14525">
    <property type="entry name" value="AraC_binding_2"/>
    <property type="match status" value="1"/>
</dbReference>
<gene>
    <name evidence="5" type="ORF">C7H85_07195</name>
</gene>
<dbReference type="InterPro" id="IPR018060">
    <property type="entry name" value="HTH_AraC"/>
</dbReference>
<keyword evidence="2" id="KW-0238">DNA-binding</keyword>
<dbReference type="PROSITE" id="PS01124">
    <property type="entry name" value="HTH_ARAC_FAMILY_2"/>
    <property type="match status" value="1"/>
</dbReference>
<dbReference type="InterPro" id="IPR050204">
    <property type="entry name" value="AraC_XylS_family_regulators"/>
</dbReference>
<keyword evidence="3" id="KW-0804">Transcription</keyword>
<evidence type="ECO:0000256" key="2">
    <source>
        <dbReference type="ARBA" id="ARBA00023125"/>
    </source>
</evidence>
<evidence type="ECO:0000259" key="4">
    <source>
        <dbReference type="PROSITE" id="PS01124"/>
    </source>
</evidence>
<dbReference type="EMBL" id="PXYG01000002">
    <property type="protein sequence ID" value="PSJ46417.1"/>
    <property type="molecule type" value="Genomic_DNA"/>
</dbReference>
<keyword evidence="6" id="KW-1185">Reference proteome</keyword>
<dbReference type="GO" id="GO:0003700">
    <property type="term" value="F:DNA-binding transcription factor activity"/>
    <property type="evidence" value="ECO:0007669"/>
    <property type="project" value="InterPro"/>
</dbReference>
<dbReference type="RefSeq" id="WP_106729032.1">
    <property type="nucleotide sequence ID" value="NZ_PXYG01000002.1"/>
</dbReference>
<evidence type="ECO:0000256" key="3">
    <source>
        <dbReference type="ARBA" id="ARBA00023163"/>
    </source>
</evidence>
<sequence>MSQYHHRVQRQFLAAELNSISSARDWMRSVCGPHDLEILKPNELLFRHQGAVLGQLSFGVIEYSTAAHVKTQDLLHSYSISLPLAGSQYVEHKKDRIESNPELGLIISPGHPVSLILGADCRKQLVRISRTAVEQKLASLLHREITKAVIFEPGIRLNEGMGDWWNTVATLQGMLQNQSSLFDFPHVWASFQDTLITGLLYAQPHNYSRELEDRQLNRPAYLHELEAMMQKNLDKSLTLSDFEQLVGIGRERLYKDFHQFYGCSPVAHFRNLRYEEVRRRLQQADAGKSVSSIAMDCGFTQLGRFAKDYQQRFGELPSATFGKARC</sequence>
<dbReference type="Pfam" id="PF12833">
    <property type="entry name" value="HTH_18"/>
    <property type="match status" value="1"/>
</dbReference>
<evidence type="ECO:0000256" key="1">
    <source>
        <dbReference type="ARBA" id="ARBA00023015"/>
    </source>
</evidence>
<comment type="caution">
    <text evidence="5">The sequence shown here is derived from an EMBL/GenBank/DDBJ whole genome shotgun (WGS) entry which is preliminary data.</text>
</comment>
<dbReference type="PANTHER" id="PTHR46796">
    <property type="entry name" value="HTH-TYPE TRANSCRIPTIONAL ACTIVATOR RHAS-RELATED"/>
    <property type="match status" value="1"/>
</dbReference>
<dbReference type="PANTHER" id="PTHR46796:SF12">
    <property type="entry name" value="HTH-TYPE DNA-BINDING TRANSCRIPTIONAL ACTIVATOR EUTR"/>
    <property type="match status" value="1"/>
</dbReference>
<organism evidence="5 6">
    <name type="scientific">Zobellella endophytica</name>
    <dbReference type="NCBI Taxonomy" id="2116700"/>
    <lineage>
        <taxon>Bacteria</taxon>
        <taxon>Pseudomonadati</taxon>
        <taxon>Pseudomonadota</taxon>
        <taxon>Gammaproteobacteria</taxon>
        <taxon>Aeromonadales</taxon>
        <taxon>Aeromonadaceae</taxon>
        <taxon>Zobellella</taxon>
    </lineage>
</organism>
<dbReference type="Proteomes" id="UP000240243">
    <property type="component" value="Unassembled WGS sequence"/>
</dbReference>